<evidence type="ECO:0000256" key="1">
    <source>
        <dbReference type="SAM" id="MobiDB-lite"/>
    </source>
</evidence>
<feature type="chain" id="PRO_5032754037" description="Bacterial Ig-like domain-containing protein" evidence="2">
    <location>
        <begin position="25"/>
        <end position="268"/>
    </location>
</feature>
<evidence type="ECO:0000313" key="4">
    <source>
        <dbReference type="Proteomes" id="UP000541185"/>
    </source>
</evidence>
<feature type="signal peptide" evidence="2">
    <location>
        <begin position="1"/>
        <end position="24"/>
    </location>
</feature>
<dbReference type="RefSeq" id="WP_169419146.1">
    <property type="nucleotide sequence ID" value="NZ_JABBFX010000001.1"/>
</dbReference>
<gene>
    <name evidence="3" type="ORF">HHL11_14960</name>
</gene>
<evidence type="ECO:0000256" key="2">
    <source>
        <dbReference type="SAM" id="SignalP"/>
    </source>
</evidence>
<dbReference type="AlphaFoldDB" id="A0A848H251"/>
<dbReference type="InterPro" id="IPR013783">
    <property type="entry name" value="Ig-like_fold"/>
</dbReference>
<evidence type="ECO:0000313" key="3">
    <source>
        <dbReference type="EMBL" id="NML45056.1"/>
    </source>
</evidence>
<organism evidence="3 4">
    <name type="scientific">Ramlibacter agri</name>
    <dbReference type="NCBI Taxonomy" id="2728837"/>
    <lineage>
        <taxon>Bacteria</taxon>
        <taxon>Pseudomonadati</taxon>
        <taxon>Pseudomonadota</taxon>
        <taxon>Betaproteobacteria</taxon>
        <taxon>Burkholderiales</taxon>
        <taxon>Comamonadaceae</taxon>
        <taxon>Ramlibacter</taxon>
    </lineage>
</organism>
<reference evidence="3 4" key="1">
    <citation type="submission" date="2020-04" db="EMBL/GenBank/DDBJ databases">
        <title>Ramlibacter sp. G-1-2-2 isolated from soil.</title>
        <authorList>
            <person name="Dahal R.H."/>
        </authorList>
    </citation>
    <scope>NUCLEOTIDE SEQUENCE [LARGE SCALE GENOMIC DNA]</scope>
    <source>
        <strain evidence="3 4">G-1-2-2</strain>
    </source>
</reference>
<protein>
    <recommendedName>
        <fullName evidence="5">Bacterial Ig-like domain-containing protein</fullName>
    </recommendedName>
</protein>
<comment type="caution">
    <text evidence="3">The sequence shown here is derived from an EMBL/GenBank/DDBJ whole genome shotgun (WGS) entry which is preliminary data.</text>
</comment>
<feature type="region of interest" description="Disordered" evidence="1">
    <location>
        <begin position="25"/>
        <end position="60"/>
    </location>
</feature>
<dbReference type="Proteomes" id="UP000541185">
    <property type="component" value="Unassembled WGS sequence"/>
</dbReference>
<evidence type="ECO:0008006" key="5">
    <source>
        <dbReference type="Google" id="ProtNLM"/>
    </source>
</evidence>
<dbReference type="EMBL" id="JABBFX010000001">
    <property type="protein sequence ID" value="NML45056.1"/>
    <property type="molecule type" value="Genomic_DNA"/>
</dbReference>
<name>A0A848H251_9BURK</name>
<sequence length="268" mass="28717">MKQGIAPSLLVLLAAVAAVQPVLAQPSGGRDWEQRDERSRFGRDERPPQIGNLAPGAGQVVPPGPVEVSARLFDQGSGVDPRSVRLRLNGRDVTDDARVNAGEVRLRTDLRPGRYTAEVVARDNAGNPARATWSFEVASRPAPPPVRPVPPIGVVPPPMRPVPPIGVVPPGVPMRLMVTSHQSGATISRYENVQLLGQAAPGSSVRIEVDNQTVVGTTERLLDETTGADGSGTFRLNFSPTGFVQPGVRYDIRITSGGQEQRLVLFRR</sequence>
<dbReference type="Gene3D" id="2.60.40.10">
    <property type="entry name" value="Immunoglobulins"/>
    <property type="match status" value="1"/>
</dbReference>
<keyword evidence="4" id="KW-1185">Reference proteome</keyword>
<keyword evidence="2" id="KW-0732">Signal</keyword>
<feature type="compositionally biased region" description="Basic and acidic residues" evidence="1">
    <location>
        <begin position="30"/>
        <end position="47"/>
    </location>
</feature>
<accession>A0A848H251</accession>
<proteinExistence type="predicted"/>